<proteinExistence type="predicted"/>
<keyword evidence="1" id="KW-0472">Membrane</keyword>
<keyword evidence="1" id="KW-0812">Transmembrane</keyword>
<evidence type="ECO:0000313" key="2">
    <source>
        <dbReference type="EMBL" id="CAB4139088.1"/>
    </source>
</evidence>
<evidence type="ECO:0000256" key="1">
    <source>
        <dbReference type="SAM" id="Phobius"/>
    </source>
</evidence>
<organism evidence="2">
    <name type="scientific">uncultured Caudovirales phage</name>
    <dbReference type="NCBI Taxonomy" id="2100421"/>
    <lineage>
        <taxon>Viruses</taxon>
        <taxon>Duplodnaviria</taxon>
        <taxon>Heunggongvirae</taxon>
        <taxon>Uroviricota</taxon>
        <taxon>Caudoviricetes</taxon>
        <taxon>Peduoviridae</taxon>
        <taxon>Maltschvirus</taxon>
        <taxon>Maltschvirus maltsch</taxon>
    </lineage>
</organism>
<keyword evidence="1" id="KW-1133">Transmembrane helix</keyword>
<accession>A0A6J5LX51</accession>
<gene>
    <name evidence="2" type="ORF">UFOVP351_19</name>
</gene>
<dbReference type="EMBL" id="LR796360">
    <property type="protein sequence ID" value="CAB4139088.1"/>
    <property type="molecule type" value="Genomic_DNA"/>
</dbReference>
<protein>
    <submittedName>
        <fullName evidence="2">Uncharacterized protein</fullName>
    </submittedName>
</protein>
<name>A0A6J5LX51_9CAUD</name>
<sequence>MQEEFDHRGCRAVLALAVCFWIAVGAMVWEWLA</sequence>
<reference evidence="2" key="1">
    <citation type="submission" date="2020-04" db="EMBL/GenBank/DDBJ databases">
        <authorList>
            <person name="Chiriac C."/>
            <person name="Salcher M."/>
            <person name="Ghai R."/>
            <person name="Kavagutti S V."/>
        </authorList>
    </citation>
    <scope>NUCLEOTIDE SEQUENCE</scope>
</reference>
<feature type="transmembrane region" description="Helical" evidence="1">
    <location>
        <begin position="12"/>
        <end position="32"/>
    </location>
</feature>